<dbReference type="AlphaFoldDB" id="A0A026W5W4"/>
<name>A0A026W5W4_OOCBI</name>
<protein>
    <submittedName>
        <fullName evidence="2">Uncharacterized protein</fullName>
    </submittedName>
</protein>
<feature type="compositionally biased region" description="Basic residues" evidence="1">
    <location>
        <begin position="15"/>
        <end position="26"/>
    </location>
</feature>
<gene>
    <name evidence="2" type="ORF">X777_10622</name>
</gene>
<evidence type="ECO:0000313" key="3">
    <source>
        <dbReference type="Proteomes" id="UP000053097"/>
    </source>
</evidence>
<keyword evidence="3" id="KW-1185">Reference proteome</keyword>
<feature type="region of interest" description="Disordered" evidence="1">
    <location>
        <begin position="1"/>
        <end position="35"/>
    </location>
</feature>
<proteinExistence type="predicted"/>
<accession>A0A026W5W4</accession>
<evidence type="ECO:0000313" key="2">
    <source>
        <dbReference type="EMBL" id="EZA50429.1"/>
    </source>
</evidence>
<reference evidence="2 3" key="1">
    <citation type="journal article" date="2014" name="Curr. Biol.">
        <title>The genome of the clonal raider ant Cerapachys biroi.</title>
        <authorList>
            <person name="Oxley P.R."/>
            <person name="Ji L."/>
            <person name="Fetter-Pruneda I."/>
            <person name="McKenzie S.K."/>
            <person name="Li C."/>
            <person name="Hu H."/>
            <person name="Zhang G."/>
            <person name="Kronauer D.J."/>
        </authorList>
    </citation>
    <scope>NUCLEOTIDE SEQUENCE [LARGE SCALE GENOMIC DNA]</scope>
</reference>
<sequence>MDYVKEVESEINKQNTRRVARAKGPRAKTSIQKNARAAARIGLKNGRTTKRRGWRRAGEMDESCWGLKGASERGLASRWRGPKALSLGEQVVGVVGEERPDRPVYMARRGTVYTSVSVCRCLRARARSEDGGSEG</sequence>
<feature type="compositionally biased region" description="Basic and acidic residues" evidence="1">
    <location>
        <begin position="1"/>
        <end position="11"/>
    </location>
</feature>
<dbReference type="EMBL" id="KK107455">
    <property type="protein sequence ID" value="EZA50429.1"/>
    <property type="molecule type" value="Genomic_DNA"/>
</dbReference>
<organism evidence="2 3">
    <name type="scientific">Ooceraea biroi</name>
    <name type="common">Clonal raider ant</name>
    <name type="synonym">Cerapachys biroi</name>
    <dbReference type="NCBI Taxonomy" id="2015173"/>
    <lineage>
        <taxon>Eukaryota</taxon>
        <taxon>Metazoa</taxon>
        <taxon>Ecdysozoa</taxon>
        <taxon>Arthropoda</taxon>
        <taxon>Hexapoda</taxon>
        <taxon>Insecta</taxon>
        <taxon>Pterygota</taxon>
        <taxon>Neoptera</taxon>
        <taxon>Endopterygota</taxon>
        <taxon>Hymenoptera</taxon>
        <taxon>Apocrita</taxon>
        <taxon>Aculeata</taxon>
        <taxon>Formicoidea</taxon>
        <taxon>Formicidae</taxon>
        <taxon>Dorylinae</taxon>
        <taxon>Ooceraea</taxon>
    </lineage>
</organism>
<evidence type="ECO:0000256" key="1">
    <source>
        <dbReference type="SAM" id="MobiDB-lite"/>
    </source>
</evidence>
<dbReference type="Proteomes" id="UP000053097">
    <property type="component" value="Unassembled WGS sequence"/>
</dbReference>